<evidence type="ECO:0000256" key="5">
    <source>
        <dbReference type="SAM" id="SignalP"/>
    </source>
</evidence>
<dbReference type="GO" id="GO:0043709">
    <property type="term" value="P:cell adhesion involved in single-species biofilm formation"/>
    <property type="evidence" value="ECO:0007669"/>
    <property type="project" value="TreeGrafter"/>
</dbReference>
<evidence type="ECO:0000313" key="8">
    <source>
        <dbReference type="Proteomes" id="UP001248822"/>
    </source>
</evidence>
<accession>A0AAE4IU19</accession>
<dbReference type="Proteomes" id="UP001248822">
    <property type="component" value="Unassembled WGS sequence"/>
</dbReference>
<keyword evidence="3 5" id="KW-0732">Signal</keyword>
<protein>
    <submittedName>
        <fullName evidence="7">Fimbrial protein</fullName>
    </submittedName>
</protein>
<keyword evidence="4" id="KW-0281">Fimbrium</keyword>
<feature type="chain" id="PRO_5042170636" evidence="5">
    <location>
        <begin position="25"/>
        <end position="186"/>
    </location>
</feature>
<gene>
    <name evidence="7" type="ORF">O7047_04035</name>
</gene>
<dbReference type="RefSeq" id="WP_310824887.1">
    <property type="nucleotide sequence ID" value="NZ_JAQGEC010000002.1"/>
</dbReference>
<evidence type="ECO:0000256" key="1">
    <source>
        <dbReference type="ARBA" id="ARBA00004561"/>
    </source>
</evidence>
<feature type="signal peptide" evidence="5">
    <location>
        <begin position="1"/>
        <end position="24"/>
    </location>
</feature>
<dbReference type="InterPro" id="IPR000259">
    <property type="entry name" value="Adhesion_dom_fimbrial"/>
</dbReference>
<dbReference type="InterPro" id="IPR036937">
    <property type="entry name" value="Adhesion_dom_fimbrial_sf"/>
</dbReference>
<dbReference type="SUPFAM" id="SSF49401">
    <property type="entry name" value="Bacterial adhesins"/>
    <property type="match status" value="1"/>
</dbReference>
<evidence type="ECO:0000313" key="7">
    <source>
        <dbReference type="EMBL" id="MDR9889404.1"/>
    </source>
</evidence>
<feature type="domain" description="Fimbrial-type adhesion" evidence="6">
    <location>
        <begin position="35"/>
        <end position="186"/>
    </location>
</feature>
<proteinExistence type="inferred from homology"/>
<name>A0AAE4IU19_9ENTR</name>
<dbReference type="InterPro" id="IPR008966">
    <property type="entry name" value="Adhesion_dom_sf"/>
</dbReference>
<dbReference type="InterPro" id="IPR050263">
    <property type="entry name" value="Bact_Fimbrial_Adh_Pro"/>
</dbReference>
<sequence>MKKNTFTLLALALSTGLFSITAGAITGTTSVQATFTSTIGAGTCTAQIQNASGQPISTLAFGDVFKSDLVAQTRSEPFKIAFSGCAGVKSATVQATKGTGGSCSGTALTGDSFAGGHETGFEVWKGAVGTGTLLSCNTTPVQNVTISGATANVDMAARIVIASGKTIADVTTGDVSAPVTFVVTYQ</sequence>
<evidence type="ECO:0000256" key="4">
    <source>
        <dbReference type="ARBA" id="ARBA00023263"/>
    </source>
</evidence>
<reference evidence="7" key="1">
    <citation type="submission" date="2022-12" db="EMBL/GenBank/DDBJ databases">
        <title>NDM-1 containing novel ST 2018 Pseudenterobacter timonensis.</title>
        <authorList>
            <person name="Halder G."/>
            <person name="Mandal S."/>
            <person name="Dutta S."/>
        </authorList>
    </citation>
    <scope>NUCLEOTIDE SEQUENCE</scope>
    <source>
        <strain evidence="7">CNCI147</strain>
    </source>
</reference>
<comment type="subcellular location">
    <subcellularLocation>
        <location evidence="1">Fimbrium</location>
    </subcellularLocation>
</comment>
<comment type="similarity">
    <text evidence="2">Belongs to the fimbrial protein family.</text>
</comment>
<dbReference type="AlphaFoldDB" id="A0AAE4IU19"/>
<evidence type="ECO:0000259" key="6">
    <source>
        <dbReference type="Pfam" id="PF00419"/>
    </source>
</evidence>
<dbReference type="NCBIfam" id="NF011796">
    <property type="entry name" value="PRK15263.1-2"/>
    <property type="match status" value="1"/>
</dbReference>
<dbReference type="EMBL" id="JAQGEC010000002">
    <property type="protein sequence ID" value="MDR9889404.1"/>
    <property type="molecule type" value="Genomic_DNA"/>
</dbReference>
<evidence type="ECO:0000256" key="3">
    <source>
        <dbReference type="ARBA" id="ARBA00022729"/>
    </source>
</evidence>
<comment type="caution">
    <text evidence="7">The sequence shown here is derived from an EMBL/GenBank/DDBJ whole genome shotgun (WGS) entry which is preliminary data.</text>
</comment>
<dbReference type="GO" id="GO:0009289">
    <property type="term" value="C:pilus"/>
    <property type="evidence" value="ECO:0007669"/>
    <property type="project" value="UniProtKB-SubCell"/>
</dbReference>
<evidence type="ECO:0000256" key="2">
    <source>
        <dbReference type="ARBA" id="ARBA00006671"/>
    </source>
</evidence>
<dbReference type="Pfam" id="PF00419">
    <property type="entry name" value="Fimbrial"/>
    <property type="match status" value="1"/>
</dbReference>
<dbReference type="Gene3D" id="2.60.40.1090">
    <property type="entry name" value="Fimbrial-type adhesion domain"/>
    <property type="match status" value="1"/>
</dbReference>
<dbReference type="PANTHER" id="PTHR33420">
    <property type="entry name" value="FIMBRIAL SUBUNIT ELFA-RELATED"/>
    <property type="match status" value="1"/>
</dbReference>
<organism evidence="7 8">
    <name type="scientific">Pseudenterobacter timonensis</name>
    <dbReference type="NCBI Taxonomy" id="1755099"/>
    <lineage>
        <taxon>Bacteria</taxon>
        <taxon>Pseudomonadati</taxon>
        <taxon>Pseudomonadota</taxon>
        <taxon>Gammaproteobacteria</taxon>
        <taxon>Enterobacterales</taxon>
        <taxon>Enterobacteriaceae</taxon>
        <taxon>Pseudenterobacter</taxon>
    </lineage>
</organism>
<dbReference type="PANTHER" id="PTHR33420:SF12">
    <property type="entry name" value="FIMBRIN-LIKE PROTEIN FIMI-RELATED"/>
    <property type="match status" value="1"/>
</dbReference>